<keyword evidence="7 16" id="KW-0812">Transmembrane</keyword>
<feature type="transmembrane region" description="Helical" evidence="16">
    <location>
        <begin position="138"/>
        <end position="158"/>
    </location>
</feature>
<reference evidence="19" key="1">
    <citation type="submission" date="2019-11" db="EMBL/GenBank/DDBJ databases">
        <title>Bipolaris sorokiniana Genome sequencing.</title>
        <authorList>
            <person name="Wang H."/>
        </authorList>
    </citation>
    <scope>NUCLEOTIDE SEQUENCE</scope>
</reference>
<keyword evidence="11" id="KW-1015">Disulfide bond</keyword>
<evidence type="ECO:0000256" key="15">
    <source>
        <dbReference type="SAM" id="MobiDB-lite"/>
    </source>
</evidence>
<evidence type="ECO:0000256" key="13">
    <source>
        <dbReference type="ARBA" id="ARBA00038359"/>
    </source>
</evidence>
<gene>
    <name evidence="19" type="ORF">GGP41_002737</name>
</gene>
<comment type="caution">
    <text evidence="19">The sequence shown here is derived from an EMBL/GenBank/DDBJ whole genome shotgun (WGS) entry which is preliminary data.</text>
</comment>
<feature type="region of interest" description="Disordered" evidence="15">
    <location>
        <begin position="419"/>
        <end position="471"/>
    </location>
</feature>
<dbReference type="PANTHER" id="PTHR33048:SF160">
    <property type="entry name" value="SAT4 FAMILY MEMBRANE PROTEIN"/>
    <property type="match status" value="1"/>
</dbReference>
<evidence type="ECO:0000256" key="16">
    <source>
        <dbReference type="SAM" id="Phobius"/>
    </source>
</evidence>
<protein>
    <recommendedName>
        <fullName evidence="18">CFEM domain-containing protein</fullName>
    </recommendedName>
</protein>
<keyword evidence="9 16" id="KW-1133">Transmembrane helix</keyword>
<dbReference type="Pfam" id="PF20684">
    <property type="entry name" value="Fung_rhodopsin"/>
    <property type="match status" value="1"/>
</dbReference>
<feature type="region of interest" description="Disordered" evidence="15">
    <location>
        <begin position="373"/>
        <end position="396"/>
    </location>
</feature>
<evidence type="ECO:0000256" key="12">
    <source>
        <dbReference type="ARBA" id="ARBA00023288"/>
    </source>
</evidence>
<evidence type="ECO:0000256" key="4">
    <source>
        <dbReference type="ARBA" id="ARBA00010031"/>
    </source>
</evidence>
<accession>A0A8H5ZHS7</accession>
<evidence type="ECO:0000256" key="14">
    <source>
        <dbReference type="PROSITE-ProRule" id="PRU01356"/>
    </source>
</evidence>
<comment type="subcellular location">
    <subcellularLocation>
        <location evidence="2">Membrane</location>
        <topology evidence="2">Lipid-anchor</topology>
        <topology evidence="2">GPI-anchor</topology>
    </subcellularLocation>
    <subcellularLocation>
        <location evidence="1">Membrane</location>
        <topology evidence="1">Multi-pass membrane protein</topology>
    </subcellularLocation>
    <subcellularLocation>
        <location evidence="3">Secreted</location>
    </subcellularLocation>
</comment>
<keyword evidence="6" id="KW-0336">GPI-anchor</keyword>
<dbReference type="EMBL" id="WNKQ01000007">
    <property type="protein sequence ID" value="KAF5850481.1"/>
    <property type="molecule type" value="Genomic_DNA"/>
</dbReference>
<evidence type="ECO:0000256" key="2">
    <source>
        <dbReference type="ARBA" id="ARBA00004589"/>
    </source>
</evidence>
<dbReference type="Pfam" id="PF05730">
    <property type="entry name" value="CFEM"/>
    <property type="match status" value="1"/>
</dbReference>
<evidence type="ECO:0000256" key="11">
    <source>
        <dbReference type="ARBA" id="ARBA00023157"/>
    </source>
</evidence>
<feature type="transmembrane region" description="Helical" evidence="16">
    <location>
        <begin position="301"/>
        <end position="323"/>
    </location>
</feature>
<evidence type="ECO:0000256" key="7">
    <source>
        <dbReference type="ARBA" id="ARBA00022692"/>
    </source>
</evidence>
<dbReference type="Proteomes" id="UP000624244">
    <property type="component" value="Unassembled WGS sequence"/>
</dbReference>
<comment type="similarity">
    <text evidence="4">Belongs to the RBT5 family.</text>
</comment>
<name>A0A8H5ZHS7_COCSA</name>
<evidence type="ECO:0000256" key="9">
    <source>
        <dbReference type="ARBA" id="ARBA00022989"/>
    </source>
</evidence>
<dbReference type="InterPro" id="IPR049326">
    <property type="entry name" value="Rhodopsin_dom_fungi"/>
</dbReference>
<dbReference type="GO" id="GO:0098552">
    <property type="term" value="C:side of membrane"/>
    <property type="evidence" value="ECO:0007669"/>
    <property type="project" value="UniProtKB-KW"/>
</dbReference>
<keyword evidence="12" id="KW-0449">Lipoprotein</keyword>
<feature type="compositionally biased region" description="Basic and acidic residues" evidence="15">
    <location>
        <begin position="419"/>
        <end position="434"/>
    </location>
</feature>
<evidence type="ECO:0000259" key="18">
    <source>
        <dbReference type="PROSITE" id="PS52012"/>
    </source>
</evidence>
<feature type="transmembrane region" description="Helical" evidence="16">
    <location>
        <begin position="103"/>
        <end position="126"/>
    </location>
</feature>
<keyword evidence="5" id="KW-0964">Secreted</keyword>
<proteinExistence type="inferred from homology"/>
<feature type="transmembrane region" description="Helical" evidence="16">
    <location>
        <begin position="261"/>
        <end position="280"/>
    </location>
</feature>
<evidence type="ECO:0000256" key="10">
    <source>
        <dbReference type="ARBA" id="ARBA00023136"/>
    </source>
</evidence>
<dbReference type="InterPro" id="IPR008427">
    <property type="entry name" value="Extracellular_membr_CFEM_dom"/>
</dbReference>
<sequence length="471" mass="51497">MKFVNVLVGLAAFAAGVQAQNPLVTLAENMPKCALACFMEVIPTSSCATNLTSACLCTNTALNAAVGLCAAKTCTKYELLLIETKNVSSKGCGVPERYSGQKFIVGGIVGCAIALVSFVLRMAASIGKHGRQVSWDDATMAVVVGLAIPPTIFIKQLVDNGLGRDIWTLKDYQITNVLRYYFYGEIFYVTALGISKISILFFYLRVFPDKKFKMIVYSVMGLSAAYTVAFFFATLFQCTPVSMAWTQWDGLHKGTCNDIHLQGWIAAAINIALDAIVMGLPMKHLAGLNMGIKKKLMVMSMFGVGIFVIVVSAVRLYSLIHFANTQNITWNYVDAGLWSLIEIDVSIVCGCMPAHRFLIGKLWPKMKTTVKASKNSTDKSGGSHATSSTTPSKLGRVSIKGLTKDDSFIPLSDIDSSDRAHLTKEAQPHSRKESNTWITQTHEVNVDHNSASHPNDRPQDWNRPMTGKEHV</sequence>
<comment type="similarity">
    <text evidence="13">Belongs to the SAT4 family.</text>
</comment>
<feature type="compositionally biased region" description="Basic and acidic residues" evidence="15">
    <location>
        <begin position="454"/>
        <end position="471"/>
    </location>
</feature>
<feature type="compositionally biased region" description="Polar residues" evidence="15">
    <location>
        <begin position="435"/>
        <end position="453"/>
    </location>
</feature>
<feature type="domain" description="CFEM" evidence="18">
    <location>
        <begin position="5"/>
        <end position="119"/>
    </location>
</feature>
<feature type="signal peptide" evidence="17">
    <location>
        <begin position="1"/>
        <end position="19"/>
    </location>
</feature>
<dbReference type="AlphaFoldDB" id="A0A8H5ZHS7"/>
<keyword evidence="10 16" id="KW-0472">Membrane</keyword>
<keyword evidence="8 17" id="KW-0732">Signal</keyword>
<comment type="caution">
    <text evidence="14">Lacks conserved residue(s) required for the propagation of feature annotation.</text>
</comment>
<evidence type="ECO:0000313" key="20">
    <source>
        <dbReference type="Proteomes" id="UP000624244"/>
    </source>
</evidence>
<dbReference type="PANTHER" id="PTHR33048">
    <property type="entry name" value="PTH11-LIKE INTEGRAL MEMBRANE PROTEIN (AFU_ORTHOLOGUE AFUA_5G11245)"/>
    <property type="match status" value="1"/>
</dbReference>
<evidence type="ECO:0000256" key="17">
    <source>
        <dbReference type="SAM" id="SignalP"/>
    </source>
</evidence>
<feature type="compositionally biased region" description="Polar residues" evidence="15">
    <location>
        <begin position="373"/>
        <end position="392"/>
    </location>
</feature>
<feature type="transmembrane region" description="Helical" evidence="16">
    <location>
        <begin position="215"/>
        <end position="236"/>
    </location>
</feature>
<feature type="transmembrane region" description="Helical" evidence="16">
    <location>
        <begin position="178"/>
        <end position="203"/>
    </location>
</feature>
<keyword evidence="6" id="KW-0325">Glycoprotein</keyword>
<dbReference type="GO" id="GO:0005576">
    <property type="term" value="C:extracellular region"/>
    <property type="evidence" value="ECO:0007669"/>
    <property type="project" value="UniProtKB-SubCell"/>
</dbReference>
<evidence type="ECO:0000256" key="6">
    <source>
        <dbReference type="ARBA" id="ARBA00022622"/>
    </source>
</evidence>
<dbReference type="InterPro" id="IPR052337">
    <property type="entry name" value="SAT4-like"/>
</dbReference>
<organism evidence="19 20">
    <name type="scientific">Cochliobolus sativus</name>
    <name type="common">Common root rot and spot blotch fungus</name>
    <name type="synonym">Bipolaris sorokiniana</name>
    <dbReference type="NCBI Taxonomy" id="45130"/>
    <lineage>
        <taxon>Eukaryota</taxon>
        <taxon>Fungi</taxon>
        <taxon>Dikarya</taxon>
        <taxon>Ascomycota</taxon>
        <taxon>Pezizomycotina</taxon>
        <taxon>Dothideomycetes</taxon>
        <taxon>Pleosporomycetidae</taxon>
        <taxon>Pleosporales</taxon>
        <taxon>Pleosporineae</taxon>
        <taxon>Pleosporaceae</taxon>
        <taxon>Bipolaris</taxon>
    </lineage>
</organism>
<evidence type="ECO:0000256" key="3">
    <source>
        <dbReference type="ARBA" id="ARBA00004613"/>
    </source>
</evidence>
<evidence type="ECO:0000256" key="1">
    <source>
        <dbReference type="ARBA" id="ARBA00004141"/>
    </source>
</evidence>
<feature type="chain" id="PRO_5034930961" description="CFEM domain-containing protein" evidence="17">
    <location>
        <begin position="20"/>
        <end position="471"/>
    </location>
</feature>
<evidence type="ECO:0000256" key="5">
    <source>
        <dbReference type="ARBA" id="ARBA00022525"/>
    </source>
</evidence>
<evidence type="ECO:0000256" key="8">
    <source>
        <dbReference type="ARBA" id="ARBA00022729"/>
    </source>
</evidence>
<evidence type="ECO:0000313" key="19">
    <source>
        <dbReference type="EMBL" id="KAF5850481.1"/>
    </source>
</evidence>
<dbReference type="PROSITE" id="PS52012">
    <property type="entry name" value="CFEM"/>
    <property type="match status" value="1"/>
</dbReference>